<dbReference type="GO" id="GO:0031624">
    <property type="term" value="F:ubiquitin conjugating enzyme binding"/>
    <property type="evidence" value="ECO:0007669"/>
    <property type="project" value="TreeGrafter"/>
</dbReference>
<evidence type="ECO:0000313" key="1">
    <source>
        <dbReference type="EMBL" id="KAJ8933210.1"/>
    </source>
</evidence>
<dbReference type="GO" id="GO:0061630">
    <property type="term" value="F:ubiquitin protein ligase activity"/>
    <property type="evidence" value="ECO:0007669"/>
    <property type="project" value="InterPro"/>
</dbReference>
<dbReference type="InterPro" id="IPR033263">
    <property type="entry name" value="RNF180"/>
</dbReference>
<dbReference type="GO" id="GO:0042428">
    <property type="term" value="P:serotonin metabolic process"/>
    <property type="evidence" value="ECO:0007669"/>
    <property type="project" value="TreeGrafter"/>
</dbReference>
<keyword evidence="2" id="KW-1185">Reference proteome</keyword>
<reference evidence="1" key="1">
    <citation type="journal article" date="2023" name="Insect Mol. Biol.">
        <title>Genome sequencing provides insights into the evolution of gene families encoding plant cell wall-degrading enzymes in longhorned beetles.</title>
        <authorList>
            <person name="Shin N.R."/>
            <person name="Okamura Y."/>
            <person name="Kirsch R."/>
            <person name="Pauchet Y."/>
        </authorList>
    </citation>
    <scope>NUCLEOTIDE SEQUENCE</scope>
    <source>
        <strain evidence="1">RBIC_L_NR</strain>
    </source>
</reference>
<evidence type="ECO:0000313" key="2">
    <source>
        <dbReference type="Proteomes" id="UP001162156"/>
    </source>
</evidence>
<gene>
    <name evidence="1" type="ORF">NQ314_014157</name>
</gene>
<dbReference type="PANTHER" id="PTHR46717">
    <property type="entry name" value="E3 UBIQUITIN-PROTEIN LIGASE RNF180"/>
    <property type="match status" value="1"/>
</dbReference>
<comment type="caution">
    <text evidence="1">The sequence shown here is derived from an EMBL/GenBank/DDBJ whole genome shotgun (WGS) entry which is preliminary data.</text>
</comment>
<dbReference type="GO" id="GO:0042415">
    <property type="term" value="P:norepinephrine metabolic process"/>
    <property type="evidence" value="ECO:0007669"/>
    <property type="project" value="TreeGrafter"/>
</dbReference>
<dbReference type="GO" id="GO:0000209">
    <property type="term" value="P:protein polyubiquitination"/>
    <property type="evidence" value="ECO:0007669"/>
    <property type="project" value="InterPro"/>
</dbReference>
<name>A0AAV8X3U7_9CUCU</name>
<dbReference type="AlphaFoldDB" id="A0AAV8X3U7"/>
<sequence>MYREIKCKNCRKVLFHEMQCKHLFINAHHVPLTRSSDGCATTEQNNLFLNEEYLPDWITIRIETEKWSKGRLNCPYCDSRVGGFDFVSGAKCTCSIYVLPSIHIIKSKVDLMKEY</sequence>
<protein>
    <submittedName>
        <fullName evidence="1">Uncharacterized protein</fullName>
    </submittedName>
</protein>
<dbReference type="GO" id="GO:0005789">
    <property type="term" value="C:endoplasmic reticulum membrane"/>
    <property type="evidence" value="ECO:0007669"/>
    <property type="project" value="TreeGrafter"/>
</dbReference>
<organism evidence="1 2">
    <name type="scientific">Rhamnusium bicolor</name>
    <dbReference type="NCBI Taxonomy" id="1586634"/>
    <lineage>
        <taxon>Eukaryota</taxon>
        <taxon>Metazoa</taxon>
        <taxon>Ecdysozoa</taxon>
        <taxon>Arthropoda</taxon>
        <taxon>Hexapoda</taxon>
        <taxon>Insecta</taxon>
        <taxon>Pterygota</taxon>
        <taxon>Neoptera</taxon>
        <taxon>Endopterygota</taxon>
        <taxon>Coleoptera</taxon>
        <taxon>Polyphaga</taxon>
        <taxon>Cucujiformia</taxon>
        <taxon>Chrysomeloidea</taxon>
        <taxon>Cerambycidae</taxon>
        <taxon>Lepturinae</taxon>
        <taxon>Rhagiini</taxon>
        <taxon>Rhamnusium</taxon>
    </lineage>
</organism>
<accession>A0AAV8X3U7</accession>
<dbReference type="PANTHER" id="PTHR46717:SF1">
    <property type="entry name" value="E3 UBIQUITIN-PROTEIN LIGASE RNF180"/>
    <property type="match status" value="1"/>
</dbReference>
<proteinExistence type="predicted"/>
<dbReference type="Proteomes" id="UP001162156">
    <property type="component" value="Unassembled WGS sequence"/>
</dbReference>
<dbReference type="GO" id="GO:0032436">
    <property type="term" value="P:positive regulation of proteasomal ubiquitin-dependent protein catabolic process"/>
    <property type="evidence" value="ECO:0007669"/>
    <property type="project" value="TreeGrafter"/>
</dbReference>
<dbReference type="EMBL" id="JANEYF010003897">
    <property type="protein sequence ID" value="KAJ8933210.1"/>
    <property type="molecule type" value="Genomic_DNA"/>
</dbReference>